<evidence type="ECO:0000256" key="7">
    <source>
        <dbReference type="ARBA" id="ARBA00023136"/>
    </source>
</evidence>
<gene>
    <name evidence="10" type="primary">lptG</name>
    <name evidence="10" type="ORF">E4P82_02105</name>
</gene>
<comment type="subcellular location">
    <subcellularLocation>
        <location evidence="2">Cell membrane</location>
        <topology evidence="2">Multi-pass membrane protein</topology>
    </subcellularLocation>
</comment>
<feature type="transmembrane region" description="Helical" evidence="9">
    <location>
        <begin position="64"/>
        <end position="82"/>
    </location>
</feature>
<evidence type="ECO:0000256" key="3">
    <source>
        <dbReference type="ARBA" id="ARBA00007725"/>
    </source>
</evidence>
<evidence type="ECO:0000313" key="11">
    <source>
        <dbReference type="Proteomes" id="UP000760480"/>
    </source>
</evidence>
<dbReference type="EMBL" id="SPMZ01000008">
    <property type="protein sequence ID" value="NMQ18094.1"/>
    <property type="molecule type" value="Genomic_DNA"/>
</dbReference>
<dbReference type="PANTHER" id="PTHR33529:SF2">
    <property type="entry name" value="LIPOPOLYSACCHARIDE EXPORT SYSTEM PERMEASE PROTEIN LPTG"/>
    <property type="match status" value="1"/>
</dbReference>
<feature type="transmembrane region" description="Helical" evidence="9">
    <location>
        <begin position="303"/>
        <end position="320"/>
    </location>
</feature>
<accession>A0ABX1THQ5</accession>
<comment type="similarity">
    <text evidence="3">Belongs to the LptF/LptG family.</text>
</comment>
<comment type="caution">
    <text evidence="10">The sequence shown here is derived from an EMBL/GenBank/DDBJ whole genome shotgun (WGS) entry which is preliminary data.</text>
</comment>
<evidence type="ECO:0000313" key="10">
    <source>
        <dbReference type="EMBL" id="NMQ18094.1"/>
    </source>
</evidence>
<dbReference type="Proteomes" id="UP000760480">
    <property type="component" value="Unassembled WGS sequence"/>
</dbReference>
<keyword evidence="4" id="KW-1003">Cell membrane</keyword>
<evidence type="ECO:0000256" key="5">
    <source>
        <dbReference type="ARBA" id="ARBA00022692"/>
    </source>
</evidence>
<keyword evidence="11" id="KW-1185">Reference proteome</keyword>
<keyword evidence="7 9" id="KW-0472">Membrane</keyword>
<feature type="transmembrane region" description="Helical" evidence="9">
    <location>
        <begin position="103"/>
        <end position="122"/>
    </location>
</feature>
<dbReference type="PANTHER" id="PTHR33529">
    <property type="entry name" value="SLR0882 PROTEIN-RELATED"/>
    <property type="match status" value="1"/>
</dbReference>
<evidence type="ECO:0000256" key="1">
    <source>
        <dbReference type="ARBA" id="ARBA00002265"/>
    </source>
</evidence>
<keyword evidence="6 9" id="KW-1133">Transmembrane helix</keyword>
<dbReference type="InterPro" id="IPR030923">
    <property type="entry name" value="LptG"/>
</dbReference>
<evidence type="ECO:0000256" key="8">
    <source>
        <dbReference type="ARBA" id="ARBA00026081"/>
    </source>
</evidence>
<organism evidence="10 11">
    <name type="scientific">Candidatus Competibacter phosphatis</name>
    <dbReference type="NCBI Taxonomy" id="221280"/>
    <lineage>
        <taxon>Bacteria</taxon>
        <taxon>Pseudomonadati</taxon>
        <taxon>Pseudomonadota</taxon>
        <taxon>Gammaproteobacteria</taxon>
        <taxon>Candidatus Competibacteraceae</taxon>
        <taxon>Candidatus Competibacter</taxon>
    </lineage>
</organism>
<proteinExistence type="inferred from homology"/>
<dbReference type="InterPro" id="IPR005495">
    <property type="entry name" value="LptG/LptF_permease"/>
</dbReference>
<feature type="transmembrane region" description="Helical" evidence="9">
    <location>
        <begin position="12"/>
        <end position="34"/>
    </location>
</feature>
<comment type="function">
    <text evidence="1">Part of the ABC transporter complex LptBFG involved in the translocation of lipopolysaccharide (LPS) from the inner membrane to the outer membrane.</text>
</comment>
<dbReference type="RefSeq" id="WP_169247355.1">
    <property type="nucleotide sequence ID" value="NZ_SPMZ01000008.1"/>
</dbReference>
<feature type="transmembrane region" description="Helical" evidence="9">
    <location>
        <begin position="332"/>
        <end position="350"/>
    </location>
</feature>
<dbReference type="Pfam" id="PF03739">
    <property type="entry name" value="LptF_LptG"/>
    <property type="match status" value="1"/>
</dbReference>
<protein>
    <submittedName>
        <fullName evidence="10">LPS export ABC transporter permease LptG</fullName>
    </submittedName>
</protein>
<dbReference type="NCBIfam" id="TIGR04408">
    <property type="entry name" value="LptG_lptG"/>
    <property type="match status" value="1"/>
</dbReference>
<name>A0ABX1THQ5_9GAMM</name>
<evidence type="ECO:0000256" key="4">
    <source>
        <dbReference type="ARBA" id="ARBA00022475"/>
    </source>
</evidence>
<sequence>MKLLDHYIFRTVAITTLVTLLALLLLEFFLSLLAELEDVGTGGYGFVAALRYLVLVQPQRLYELFPMALLVGGLLGMGALASGSELIVMRAAGLSLTRLTRSVLQAGLLLSLAVLLVGEFAAPPLEQFAREQRAIDKGENLAIRGGRGFWARDGDYFIHVQGVLPGVRLADINIFKVSAEARLETATHAQGARYQSGHWVLEGVSRSVFDDDKVLSEQLPSLTVLSAISPQILEVLAANPNQLSIRDLLVYVDYLERNGLDAQGYRLALWRKLLAPLAYMAMLVIAMPFVFGPQRSAGVGQRLLVGLLLGLVFFLINYLLGNVVLLYGYPPLVGAALPSLLFLGAGFYALHRLR</sequence>
<feature type="transmembrane region" description="Helical" evidence="9">
    <location>
        <begin position="273"/>
        <end position="291"/>
    </location>
</feature>
<evidence type="ECO:0000256" key="2">
    <source>
        <dbReference type="ARBA" id="ARBA00004651"/>
    </source>
</evidence>
<comment type="subunit">
    <text evidence="8">Component of the lipopolysaccharide transport and assembly complex. The LptBFG transporter is composed of two ATP-binding proteins (LptB) and two transmembrane proteins (LptF and LptG).</text>
</comment>
<evidence type="ECO:0000256" key="6">
    <source>
        <dbReference type="ARBA" id="ARBA00022989"/>
    </source>
</evidence>
<reference evidence="10 11" key="1">
    <citation type="submission" date="2019-03" db="EMBL/GenBank/DDBJ databases">
        <title>Metabolic reconstructions from genomes of highly enriched 'Candidatus Accumulibacter' and 'Candidatus Competibacter' bioreactor populations.</title>
        <authorList>
            <person name="Annavajhala M.K."/>
            <person name="Welles L."/>
            <person name="Abbas B."/>
            <person name="Sorokin D."/>
            <person name="Park H."/>
            <person name="Van Loosdrecht M."/>
            <person name="Chandran K."/>
        </authorList>
    </citation>
    <scope>NUCLEOTIDE SEQUENCE [LARGE SCALE GENOMIC DNA]</scope>
    <source>
        <strain evidence="10 11">SBR_G</strain>
    </source>
</reference>
<evidence type="ECO:0000256" key="9">
    <source>
        <dbReference type="SAM" id="Phobius"/>
    </source>
</evidence>
<keyword evidence="5 9" id="KW-0812">Transmembrane</keyword>